<evidence type="ECO:0000256" key="1">
    <source>
        <dbReference type="SAM" id="MobiDB-lite"/>
    </source>
</evidence>
<feature type="region of interest" description="Disordered" evidence="1">
    <location>
        <begin position="128"/>
        <end position="161"/>
    </location>
</feature>
<evidence type="ECO:0000313" key="3">
    <source>
        <dbReference type="Proteomes" id="UP001140562"/>
    </source>
</evidence>
<feature type="compositionally biased region" description="Polar residues" evidence="1">
    <location>
        <begin position="15"/>
        <end position="32"/>
    </location>
</feature>
<sequence>MSTDTKDVDAMDTDAPTSTPPQDTATPAASQQTYRQIAASHIEGLNKLNSNLPDILALIAASLSQLTNRPIQSGEQEDSPAARERDLVGFSQAVKGIMAGLREALIEEINDLERYKVIPATMPKFTALPSSIPSMGQQQQQQQQTPVKQDPDAGVQNGGYGSFDVGVFNSKVKSGQVEGDDTLDRVRAVLVALLERSGEKSNGDEMAVDG</sequence>
<keyword evidence="3" id="KW-1185">Reference proteome</keyword>
<evidence type="ECO:0008006" key="4">
    <source>
        <dbReference type="Google" id="ProtNLM"/>
    </source>
</evidence>
<dbReference type="Proteomes" id="UP001140562">
    <property type="component" value="Unassembled WGS sequence"/>
</dbReference>
<evidence type="ECO:0000313" key="2">
    <source>
        <dbReference type="EMBL" id="KAJ4341568.1"/>
    </source>
</evidence>
<gene>
    <name evidence="2" type="ORF">N0V87_001583</name>
</gene>
<proteinExistence type="predicted"/>
<organism evidence="2 3">
    <name type="scientific">Didymella glomerata</name>
    <dbReference type="NCBI Taxonomy" id="749621"/>
    <lineage>
        <taxon>Eukaryota</taxon>
        <taxon>Fungi</taxon>
        <taxon>Dikarya</taxon>
        <taxon>Ascomycota</taxon>
        <taxon>Pezizomycotina</taxon>
        <taxon>Dothideomycetes</taxon>
        <taxon>Pleosporomycetidae</taxon>
        <taxon>Pleosporales</taxon>
        <taxon>Pleosporineae</taxon>
        <taxon>Didymellaceae</taxon>
        <taxon>Didymella</taxon>
    </lineage>
</organism>
<feature type="region of interest" description="Disordered" evidence="1">
    <location>
        <begin position="1"/>
        <end position="32"/>
    </location>
</feature>
<comment type="caution">
    <text evidence="2">The sequence shown here is derived from an EMBL/GenBank/DDBJ whole genome shotgun (WGS) entry which is preliminary data.</text>
</comment>
<accession>A0A9W8X6I2</accession>
<dbReference type="AlphaFoldDB" id="A0A9W8X6I2"/>
<dbReference type="EMBL" id="JAPEUV010000010">
    <property type="protein sequence ID" value="KAJ4341568.1"/>
    <property type="molecule type" value="Genomic_DNA"/>
</dbReference>
<protein>
    <recommendedName>
        <fullName evidence="4">Mediator complex subunit 11</fullName>
    </recommendedName>
</protein>
<reference evidence="2" key="1">
    <citation type="submission" date="2022-10" db="EMBL/GenBank/DDBJ databases">
        <title>Tapping the CABI collections for fungal endophytes: first genome assemblies for Collariella, Neodidymelliopsis, Ascochyta clinopodiicola, Didymella pomorum, Didymosphaeria variabile, Neocosmospora piperis and Neocucurbitaria cava.</title>
        <authorList>
            <person name="Hill R."/>
        </authorList>
    </citation>
    <scope>NUCLEOTIDE SEQUENCE</scope>
    <source>
        <strain evidence="2">IMI 360193</strain>
    </source>
</reference>
<name>A0A9W8X6I2_9PLEO</name>
<dbReference type="OrthoDB" id="5418434at2759"/>